<accession>A0AAD9DUE0</accession>
<dbReference type="Proteomes" id="UP001239994">
    <property type="component" value="Unassembled WGS sequence"/>
</dbReference>
<feature type="non-terminal residue" evidence="11">
    <location>
        <position position="1"/>
    </location>
</feature>
<dbReference type="SUPFAM" id="SSF55811">
    <property type="entry name" value="Nudix"/>
    <property type="match status" value="2"/>
</dbReference>
<dbReference type="InterPro" id="IPR015376">
    <property type="entry name" value="Znr_NADH_PPase"/>
</dbReference>
<dbReference type="AlphaFoldDB" id="A0AAD9DUE0"/>
<evidence type="ECO:0000256" key="8">
    <source>
        <dbReference type="ARBA" id="ARBA00049196"/>
    </source>
</evidence>
<dbReference type="EMBL" id="JAROKS010000017">
    <property type="protein sequence ID" value="KAK1794356.1"/>
    <property type="molecule type" value="Genomic_DNA"/>
</dbReference>
<name>A0AAD9DUE0_9TELE</name>
<dbReference type="PROSITE" id="PS51462">
    <property type="entry name" value="NUDIX"/>
    <property type="match status" value="1"/>
</dbReference>
<comment type="catalytic activity">
    <reaction evidence="9">
        <text>NADH + H2O = reduced beta-nicotinamide D-ribonucleotide + AMP + 2 H(+)</text>
        <dbReference type="Rhea" id="RHEA:48868"/>
        <dbReference type="ChEBI" id="CHEBI:15377"/>
        <dbReference type="ChEBI" id="CHEBI:15378"/>
        <dbReference type="ChEBI" id="CHEBI:57945"/>
        <dbReference type="ChEBI" id="CHEBI:90832"/>
        <dbReference type="ChEBI" id="CHEBI:456215"/>
        <dbReference type="EC" id="3.6.1.22"/>
    </reaction>
    <physiologicalReaction direction="left-to-right" evidence="9">
        <dbReference type="Rhea" id="RHEA:48869"/>
    </physiologicalReaction>
</comment>
<dbReference type="InterPro" id="IPR000086">
    <property type="entry name" value="NUDIX_hydrolase_dom"/>
</dbReference>
<evidence type="ECO:0000256" key="6">
    <source>
        <dbReference type="ARBA" id="ARBA00023027"/>
    </source>
</evidence>
<sequence length="406" mass="45491">SLLKMRSLQLLFNPNLLFSRPLSTYLSRTRSHFFHMHSFHTQSRVVSFRYLMTLKEDNEACRHALKSGTLLLYHELAPLLRRSEGTCHLARFTCPDVGRTLEELGKGKELIREAVLLGCRETGVPQFALDVGGFDRNGMEQLCNGVFTDLRKAFFLLTEPEASLAAKGQALLRWHQTHGFCSATGQPTVRNQSGSQRVCPNSGVTYYPQMAPVVIVLVSDGSRCLLARQRSFPTGMYSALAGFCDLGESCAAGTADTPEWLISALRDLCPFELLDDAKWLRCEVTVVVRVGETLEEALRRELAEEVGLEAEDLRYSASQHWPFPQSSFMVACHATVSPHKTQVSLDKTELEDARWCSLEEIQAALTIRKPPHNPEAQPPGFWVPPAYAVANRLIQEWADERGLKLK</sequence>
<keyword evidence="4" id="KW-0378">Hydrolase</keyword>
<evidence type="ECO:0000256" key="9">
    <source>
        <dbReference type="ARBA" id="ARBA00049264"/>
    </source>
</evidence>
<evidence type="ECO:0000256" key="5">
    <source>
        <dbReference type="ARBA" id="ARBA00022842"/>
    </source>
</evidence>
<evidence type="ECO:0000256" key="2">
    <source>
        <dbReference type="ARBA" id="ARBA00012381"/>
    </source>
</evidence>
<evidence type="ECO:0000256" key="7">
    <source>
        <dbReference type="ARBA" id="ARBA00047501"/>
    </source>
</evidence>
<comment type="catalytic activity">
    <reaction evidence="8">
        <text>NAD(+) + H2O = beta-nicotinamide D-ribonucleotide + AMP + 2 H(+)</text>
        <dbReference type="Rhea" id="RHEA:11800"/>
        <dbReference type="ChEBI" id="CHEBI:14649"/>
        <dbReference type="ChEBI" id="CHEBI:15377"/>
        <dbReference type="ChEBI" id="CHEBI:15378"/>
        <dbReference type="ChEBI" id="CHEBI:57540"/>
        <dbReference type="ChEBI" id="CHEBI:456215"/>
        <dbReference type="EC" id="3.6.1.22"/>
    </reaction>
    <physiologicalReaction direction="left-to-right" evidence="8">
        <dbReference type="Rhea" id="RHEA:11801"/>
    </physiologicalReaction>
</comment>
<reference evidence="11" key="1">
    <citation type="submission" date="2023-03" db="EMBL/GenBank/DDBJ databases">
        <title>Electrophorus voltai genome.</title>
        <authorList>
            <person name="Bian C."/>
        </authorList>
    </citation>
    <scope>NUCLEOTIDE SEQUENCE</scope>
    <source>
        <strain evidence="11">CB-2022</strain>
        <tissue evidence="11">Muscle</tissue>
    </source>
</reference>
<comment type="cofactor">
    <cofactor evidence="1">
        <name>Mg(2+)</name>
        <dbReference type="ChEBI" id="CHEBI:18420"/>
    </cofactor>
</comment>
<dbReference type="PANTHER" id="PTHR11383:SF3">
    <property type="entry name" value="NAD(P)H PYROPHOSPHATASE NUDT13, MITOCHONDRIAL"/>
    <property type="match status" value="1"/>
</dbReference>
<dbReference type="Pfam" id="PF09296">
    <property type="entry name" value="NUDIX-like"/>
    <property type="match status" value="1"/>
</dbReference>
<dbReference type="PANTHER" id="PTHR11383">
    <property type="entry name" value="NUCLEOSIDE DIPHOSPHATE-LINKED MOIETY X MOTIF 13"/>
    <property type="match status" value="1"/>
</dbReference>
<dbReference type="CDD" id="cd03429">
    <property type="entry name" value="NUDIX_NADH_pyrophosphatase_Nudt13"/>
    <property type="match status" value="1"/>
</dbReference>
<protein>
    <recommendedName>
        <fullName evidence="2">NAD(+) diphosphatase</fullName>
        <ecNumber evidence="2">3.6.1.22</ecNumber>
    </recommendedName>
</protein>
<evidence type="ECO:0000256" key="1">
    <source>
        <dbReference type="ARBA" id="ARBA00001946"/>
    </source>
</evidence>
<organism evidence="11 12">
    <name type="scientific">Electrophorus voltai</name>
    <dbReference type="NCBI Taxonomy" id="2609070"/>
    <lineage>
        <taxon>Eukaryota</taxon>
        <taxon>Metazoa</taxon>
        <taxon>Chordata</taxon>
        <taxon>Craniata</taxon>
        <taxon>Vertebrata</taxon>
        <taxon>Euteleostomi</taxon>
        <taxon>Actinopterygii</taxon>
        <taxon>Neopterygii</taxon>
        <taxon>Teleostei</taxon>
        <taxon>Ostariophysi</taxon>
        <taxon>Gymnotiformes</taxon>
        <taxon>Gymnotoidei</taxon>
        <taxon>Gymnotidae</taxon>
        <taxon>Electrophorus</taxon>
    </lineage>
</organism>
<dbReference type="InterPro" id="IPR015375">
    <property type="entry name" value="NADH_PPase-like_N"/>
</dbReference>
<comment type="caution">
    <text evidence="11">The sequence shown here is derived from an EMBL/GenBank/DDBJ whole genome shotgun (WGS) entry which is preliminary data.</text>
</comment>
<dbReference type="Gene3D" id="3.90.79.10">
    <property type="entry name" value="Nucleoside Triphosphate Pyrophosphohydrolase"/>
    <property type="match status" value="2"/>
</dbReference>
<evidence type="ECO:0000313" key="11">
    <source>
        <dbReference type="EMBL" id="KAK1794356.1"/>
    </source>
</evidence>
<dbReference type="Gene3D" id="3.90.79.20">
    <property type="match status" value="1"/>
</dbReference>
<dbReference type="Pfam" id="PF00293">
    <property type="entry name" value="NUDIX"/>
    <property type="match status" value="1"/>
</dbReference>
<comment type="catalytic activity">
    <reaction evidence="7">
        <text>NADPH + H2O = reduced beta-nicotinamide D-ribonucleotide + adenosine 2',5'-bisphosphate + 2 H(+)</text>
        <dbReference type="Rhea" id="RHEA:60820"/>
        <dbReference type="ChEBI" id="CHEBI:15377"/>
        <dbReference type="ChEBI" id="CHEBI:15378"/>
        <dbReference type="ChEBI" id="CHEBI:57783"/>
        <dbReference type="ChEBI" id="CHEBI:90832"/>
        <dbReference type="ChEBI" id="CHEBI:194156"/>
    </reaction>
    <physiologicalReaction direction="left-to-right" evidence="7">
        <dbReference type="Rhea" id="RHEA:60821"/>
    </physiologicalReaction>
</comment>
<dbReference type="GO" id="GO:0016787">
    <property type="term" value="F:hydrolase activity"/>
    <property type="evidence" value="ECO:0007669"/>
    <property type="project" value="UniProtKB-KW"/>
</dbReference>
<gene>
    <name evidence="11" type="ORF">P4O66_011244</name>
</gene>
<keyword evidence="5" id="KW-0460">Magnesium</keyword>
<dbReference type="InterPro" id="IPR015797">
    <property type="entry name" value="NUDIX_hydrolase-like_dom_sf"/>
</dbReference>
<dbReference type="InterPro" id="IPR049734">
    <property type="entry name" value="NudC-like_C"/>
</dbReference>
<feature type="domain" description="Nudix hydrolase" evidence="10">
    <location>
        <begin position="208"/>
        <end position="378"/>
    </location>
</feature>
<evidence type="ECO:0000259" key="10">
    <source>
        <dbReference type="PROSITE" id="PS51462"/>
    </source>
</evidence>
<dbReference type="GO" id="GO:0046872">
    <property type="term" value="F:metal ion binding"/>
    <property type="evidence" value="ECO:0007669"/>
    <property type="project" value="UniProtKB-KW"/>
</dbReference>
<keyword evidence="6" id="KW-0520">NAD</keyword>
<evidence type="ECO:0000256" key="3">
    <source>
        <dbReference type="ARBA" id="ARBA00022723"/>
    </source>
</evidence>
<keyword evidence="3" id="KW-0479">Metal-binding</keyword>
<dbReference type="EC" id="3.6.1.22" evidence="2"/>
<dbReference type="Pfam" id="PF09297">
    <property type="entry name" value="Zn_ribbon_NUD"/>
    <property type="match status" value="1"/>
</dbReference>
<evidence type="ECO:0000313" key="12">
    <source>
        <dbReference type="Proteomes" id="UP001239994"/>
    </source>
</evidence>
<keyword evidence="12" id="KW-1185">Reference proteome</keyword>
<proteinExistence type="predicted"/>
<evidence type="ECO:0000256" key="4">
    <source>
        <dbReference type="ARBA" id="ARBA00022801"/>
    </source>
</evidence>